<gene>
    <name evidence="1" type="ORF">AYJ54_05960</name>
</gene>
<protein>
    <submittedName>
        <fullName evidence="1">Uncharacterized protein</fullName>
    </submittedName>
</protein>
<evidence type="ECO:0000313" key="2">
    <source>
        <dbReference type="Proteomes" id="UP000076959"/>
    </source>
</evidence>
<proteinExistence type="predicted"/>
<reference evidence="1 2" key="1">
    <citation type="submission" date="2016-03" db="EMBL/GenBank/DDBJ databases">
        <title>Draft Genome Sequence of the Strain BR 10245 (Bradyrhizobium sp.) isolated from nodules of Centrolobium paraense.</title>
        <authorList>
            <person name="Simoes-Araujo J.L.Sr."/>
            <person name="Barauna A.C."/>
            <person name="Silva K."/>
            <person name="Zilli J.E."/>
        </authorList>
    </citation>
    <scope>NUCLEOTIDE SEQUENCE [LARGE SCALE GENOMIC DNA]</scope>
    <source>
        <strain evidence="1 2">BR 10245</strain>
    </source>
</reference>
<accession>A0A176YXL2</accession>
<dbReference type="AlphaFoldDB" id="A0A176YXL2"/>
<sequence>MQLRHLAEAEQHIARGTQHISDQELRIAEFDFRGHDSTLARSLLETFRITQAQYVAHRDHILRELGL</sequence>
<dbReference type="STRING" id="1505087.AYJ54_05960"/>
<dbReference type="Proteomes" id="UP000076959">
    <property type="component" value="Unassembled WGS sequence"/>
</dbReference>
<dbReference type="OrthoDB" id="8387530at2"/>
<dbReference type="EMBL" id="LUUB01000040">
    <property type="protein sequence ID" value="OAF12466.1"/>
    <property type="molecule type" value="Genomic_DNA"/>
</dbReference>
<evidence type="ECO:0000313" key="1">
    <source>
        <dbReference type="EMBL" id="OAF12466.1"/>
    </source>
</evidence>
<keyword evidence="2" id="KW-1185">Reference proteome</keyword>
<organism evidence="1 2">
    <name type="scientific">Bradyrhizobium centrolobii</name>
    <dbReference type="NCBI Taxonomy" id="1505087"/>
    <lineage>
        <taxon>Bacteria</taxon>
        <taxon>Pseudomonadati</taxon>
        <taxon>Pseudomonadota</taxon>
        <taxon>Alphaproteobacteria</taxon>
        <taxon>Hyphomicrobiales</taxon>
        <taxon>Nitrobacteraceae</taxon>
        <taxon>Bradyrhizobium</taxon>
    </lineage>
</organism>
<name>A0A176YXL2_9BRAD</name>
<comment type="caution">
    <text evidence="1">The sequence shown here is derived from an EMBL/GenBank/DDBJ whole genome shotgun (WGS) entry which is preliminary data.</text>
</comment>